<dbReference type="InParanoid" id="A0A5J5EL88"/>
<sequence>MRSIDPGVIAVTRNEESAREKPDDPLDSSILAGYHNTLSNIFQESLTVQAEQFRADLDKLRSRFQAEHTTMLAPTSPDKRKHLSHQPYCSAKAYQANTPAKIPGVMIDESLNFRAHSKAAAVKGWEALGALQFLRIRMDPSWTMAAQGAARPLTVWVALCPAWSRSGTATSANLSIVNTFAIDTMYNNAGNSQYTRRDILAGKALISAGWTVDDALPMTQADRDRAKTPPRQPPWWEKSAMMARQAFAPPPNDNWSGSELDDLGQDALVEEDKVEQARWAQAFRSAAGPDQLGPPAVPLAWKWHREGFIPLSSTLRLTDADTLLAHRKRRFAHRLDTPPATGSDLPWPQQCVRKAEHQRVATAAMRGQKRFRRAARPPASTTVRATLAAAIPCQPIAAICTKPRGTIIIEPDATAAQVPVKWPEPTNTAIAVVSDGSNLELDKWRSAAAYIGANKGAYAAELFGIAAGESWRSPTAESMPSGWQVLVVQQWRGPETRPPVQLL</sequence>
<evidence type="ECO:0000313" key="1">
    <source>
        <dbReference type="EMBL" id="KAA8895884.1"/>
    </source>
</evidence>
<keyword evidence="2" id="KW-1185">Reference proteome</keyword>
<name>A0A5J5EL88_9PEZI</name>
<reference evidence="1 2" key="1">
    <citation type="submission" date="2019-09" db="EMBL/GenBank/DDBJ databases">
        <title>Draft genome of the ectomycorrhizal ascomycete Sphaerosporella brunnea.</title>
        <authorList>
            <consortium name="DOE Joint Genome Institute"/>
            <person name="Benucci G.M."/>
            <person name="Marozzi G."/>
            <person name="Antonielli L."/>
            <person name="Sanchez S."/>
            <person name="Marco P."/>
            <person name="Wang X."/>
            <person name="Falini L.B."/>
            <person name="Barry K."/>
            <person name="Haridas S."/>
            <person name="Lipzen A."/>
            <person name="Labutti K."/>
            <person name="Grigoriev I.V."/>
            <person name="Murat C."/>
            <person name="Martin F."/>
            <person name="Albertini E."/>
            <person name="Donnini D."/>
            <person name="Bonito G."/>
        </authorList>
    </citation>
    <scope>NUCLEOTIDE SEQUENCE [LARGE SCALE GENOMIC DNA]</scope>
    <source>
        <strain evidence="1 2">Sb_GMNB300</strain>
    </source>
</reference>
<gene>
    <name evidence="1" type="ORF">FN846DRAFT_911270</name>
</gene>
<comment type="caution">
    <text evidence="1">The sequence shown here is derived from an EMBL/GenBank/DDBJ whole genome shotgun (WGS) entry which is preliminary data.</text>
</comment>
<proteinExistence type="predicted"/>
<dbReference type="Proteomes" id="UP000326924">
    <property type="component" value="Unassembled WGS sequence"/>
</dbReference>
<dbReference type="AlphaFoldDB" id="A0A5J5EL88"/>
<evidence type="ECO:0000313" key="2">
    <source>
        <dbReference type="Proteomes" id="UP000326924"/>
    </source>
</evidence>
<dbReference type="EMBL" id="VXIS01000238">
    <property type="protein sequence ID" value="KAA8895884.1"/>
    <property type="molecule type" value="Genomic_DNA"/>
</dbReference>
<organism evidence="1 2">
    <name type="scientific">Sphaerosporella brunnea</name>
    <dbReference type="NCBI Taxonomy" id="1250544"/>
    <lineage>
        <taxon>Eukaryota</taxon>
        <taxon>Fungi</taxon>
        <taxon>Dikarya</taxon>
        <taxon>Ascomycota</taxon>
        <taxon>Pezizomycotina</taxon>
        <taxon>Pezizomycetes</taxon>
        <taxon>Pezizales</taxon>
        <taxon>Pyronemataceae</taxon>
        <taxon>Sphaerosporella</taxon>
    </lineage>
</organism>
<protein>
    <submittedName>
        <fullName evidence="1">Uncharacterized protein</fullName>
    </submittedName>
</protein>
<accession>A0A5J5EL88</accession>